<proteinExistence type="predicted"/>
<dbReference type="STRING" id="504472.Slin_5086"/>
<sequence>MTASSPFSILLVDDDPLVAEVLTRSARQNFPEALIQVRTSYAEAEAYVESLEGKGPKLILLDIDLKIGPDGFAFLAYLRNHPQARLLPVVMLSYYDETENVEKAFSMGASLFTRKPSVYSAWQAYVQQLRHYWFETITVPTVWFSKRATS</sequence>
<evidence type="ECO:0000313" key="5">
    <source>
        <dbReference type="Proteomes" id="UP000002028"/>
    </source>
</evidence>
<dbReference type="Pfam" id="PF00072">
    <property type="entry name" value="Response_reg"/>
    <property type="match status" value="1"/>
</dbReference>
<dbReference type="SMR" id="D2QD55"/>
<dbReference type="KEGG" id="sli:Slin_5086"/>
<evidence type="ECO:0000256" key="2">
    <source>
        <dbReference type="PROSITE-ProRule" id="PRU00169"/>
    </source>
</evidence>
<dbReference type="Gene3D" id="3.40.50.2300">
    <property type="match status" value="1"/>
</dbReference>
<feature type="domain" description="Response regulatory" evidence="3">
    <location>
        <begin position="8"/>
        <end position="130"/>
    </location>
</feature>
<dbReference type="HOGENOM" id="CLU_000445_69_17_10"/>
<reference evidence="4 5" key="1">
    <citation type="journal article" date="2010" name="Stand. Genomic Sci.">
        <title>Complete genome sequence of Spirosoma linguale type strain (1).</title>
        <authorList>
            <person name="Lail K."/>
            <person name="Sikorski J."/>
            <person name="Saunders E."/>
            <person name="Lapidus A."/>
            <person name="Glavina Del Rio T."/>
            <person name="Copeland A."/>
            <person name="Tice H."/>
            <person name="Cheng J.-F."/>
            <person name="Lucas S."/>
            <person name="Nolan M."/>
            <person name="Bruce D."/>
            <person name="Goodwin L."/>
            <person name="Pitluck S."/>
            <person name="Ivanova N."/>
            <person name="Mavromatis K."/>
            <person name="Ovchinnikova G."/>
            <person name="Pati A."/>
            <person name="Chen A."/>
            <person name="Palaniappan K."/>
            <person name="Land M."/>
            <person name="Hauser L."/>
            <person name="Chang Y.-J."/>
            <person name="Jeffries C.D."/>
            <person name="Chain P."/>
            <person name="Brettin T."/>
            <person name="Detter J.C."/>
            <person name="Schuetze A."/>
            <person name="Rohde M."/>
            <person name="Tindall B.J."/>
            <person name="Goeker M."/>
            <person name="Bristow J."/>
            <person name="Eisen J.A."/>
            <person name="Markowitz V."/>
            <person name="Hugenholtz P."/>
            <person name="Kyrpides N.C."/>
            <person name="Klenk H.-P."/>
            <person name="Chen F."/>
        </authorList>
    </citation>
    <scope>NUCLEOTIDE SEQUENCE [LARGE SCALE GENOMIC DNA]</scope>
    <source>
        <strain evidence="5">ATCC 33905 / DSM 74 / LMG 10896 / Claus 1</strain>
    </source>
</reference>
<dbReference type="PANTHER" id="PTHR44591:SF3">
    <property type="entry name" value="RESPONSE REGULATORY DOMAIN-CONTAINING PROTEIN"/>
    <property type="match status" value="1"/>
</dbReference>
<dbReference type="RefSeq" id="WP_012929562.1">
    <property type="nucleotide sequence ID" value="NC_013730.1"/>
</dbReference>
<accession>D2QD55</accession>
<dbReference type="InterPro" id="IPR011006">
    <property type="entry name" value="CheY-like_superfamily"/>
</dbReference>
<dbReference type="Proteomes" id="UP000002028">
    <property type="component" value="Chromosome"/>
</dbReference>
<dbReference type="PROSITE" id="PS50110">
    <property type="entry name" value="RESPONSE_REGULATORY"/>
    <property type="match status" value="1"/>
</dbReference>
<dbReference type="EMBL" id="CP001769">
    <property type="protein sequence ID" value="ADB41061.1"/>
    <property type="molecule type" value="Genomic_DNA"/>
</dbReference>
<dbReference type="InterPro" id="IPR050595">
    <property type="entry name" value="Bact_response_regulator"/>
</dbReference>
<organism evidence="4 5">
    <name type="scientific">Spirosoma linguale (strain ATCC 33905 / DSM 74 / LMG 10896 / Claus 1)</name>
    <dbReference type="NCBI Taxonomy" id="504472"/>
    <lineage>
        <taxon>Bacteria</taxon>
        <taxon>Pseudomonadati</taxon>
        <taxon>Bacteroidota</taxon>
        <taxon>Cytophagia</taxon>
        <taxon>Cytophagales</taxon>
        <taxon>Cytophagaceae</taxon>
        <taxon>Spirosoma</taxon>
    </lineage>
</organism>
<dbReference type="PANTHER" id="PTHR44591">
    <property type="entry name" value="STRESS RESPONSE REGULATOR PROTEIN 1"/>
    <property type="match status" value="1"/>
</dbReference>
<dbReference type="SUPFAM" id="SSF52172">
    <property type="entry name" value="CheY-like"/>
    <property type="match status" value="1"/>
</dbReference>
<protein>
    <submittedName>
        <fullName evidence="4">Response regulator receiver protein</fullName>
    </submittedName>
</protein>
<dbReference type="GO" id="GO:0000160">
    <property type="term" value="P:phosphorelay signal transduction system"/>
    <property type="evidence" value="ECO:0007669"/>
    <property type="project" value="InterPro"/>
</dbReference>
<keyword evidence="5" id="KW-1185">Reference proteome</keyword>
<keyword evidence="1 2" id="KW-0597">Phosphoprotein</keyword>
<evidence type="ECO:0000313" key="4">
    <source>
        <dbReference type="EMBL" id="ADB41061.1"/>
    </source>
</evidence>
<evidence type="ECO:0000259" key="3">
    <source>
        <dbReference type="PROSITE" id="PS50110"/>
    </source>
</evidence>
<feature type="modified residue" description="4-aspartylphosphate" evidence="2">
    <location>
        <position position="62"/>
    </location>
</feature>
<gene>
    <name evidence="4" type="ordered locus">Slin_5086</name>
</gene>
<dbReference type="InterPro" id="IPR001789">
    <property type="entry name" value="Sig_transdc_resp-reg_receiver"/>
</dbReference>
<dbReference type="eggNOG" id="COG2197">
    <property type="taxonomic scope" value="Bacteria"/>
</dbReference>
<dbReference type="AlphaFoldDB" id="D2QD55"/>
<evidence type="ECO:0000256" key="1">
    <source>
        <dbReference type="ARBA" id="ARBA00022553"/>
    </source>
</evidence>
<dbReference type="SMART" id="SM00448">
    <property type="entry name" value="REC"/>
    <property type="match status" value="1"/>
</dbReference>
<name>D2QD55_SPILD</name>